<comment type="caution">
    <text evidence="1">The sequence shown here is derived from an EMBL/GenBank/DDBJ whole genome shotgun (WGS) entry which is preliminary data.</text>
</comment>
<dbReference type="Pfam" id="PF11316">
    <property type="entry name" value="Rhamno_transf"/>
    <property type="match status" value="1"/>
</dbReference>
<evidence type="ECO:0000313" key="1">
    <source>
        <dbReference type="EMBL" id="NVO21951.1"/>
    </source>
</evidence>
<name>A0A850Q7K3_9RHOB</name>
<dbReference type="Proteomes" id="UP000592216">
    <property type="component" value="Unassembled WGS sequence"/>
</dbReference>
<sequence>MRLQILGLCRFSYPSNLEAFQKDHADEAALRAYLYAEDRMEGRFYFFEELVVPTIRAQTDKDFRVVVLAGDQLPTHYRQRLEAAVAGCPQFDLRFEPEGQNHADLCRRLMVDARDQSADWVAEFRLDDDDAVALHFVATIRAMAPAVTALAAASPEERAALDFAMGFVLYAKRRELDILPVLARLWTPALVMVNRPDHPKSLLDTRHLRLWQRLPVISSVDQPMFIRGAHDDNDSSVEKRKLQKFRIDPFDIPVKIEDRFGLDLDRMETRWRLCPARKKLGC</sequence>
<gene>
    <name evidence="1" type="ORF">HJ536_01150</name>
</gene>
<accession>A0A850Q7K3</accession>
<protein>
    <recommendedName>
        <fullName evidence="3">Rhamnosyl transferase</fullName>
    </recommendedName>
</protein>
<dbReference type="InterPro" id="IPR021466">
    <property type="entry name" value="Put_rhamnosyl_transferase"/>
</dbReference>
<dbReference type="AlphaFoldDB" id="A0A850Q7K3"/>
<proteinExistence type="predicted"/>
<dbReference type="EMBL" id="JABCJE010000001">
    <property type="protein sequence ID" value="NVO21951.1"/>
    <property type="molecule type" value="Genomic_DNA"/>
</dbReference>
<evidence type="ECO:0000313" key="2">
    <source>
        <dbReference type="Proteomes" id="UP000592216"/>
    </source>
</evidence>
<evidence type="ECO:0008006" key="3">
    <source>
        <dbReference type="Google" id="ProtNLM"/>
    </source>
</evidence>
<reference evidence="1 2" key="1">
    <citation type="submission" date="2020-04" db="EMBL/GenBank/DDBJ databases">
        <title>Donghicola sp., a member of the Rhodobacteraceae family isolated from mangrove forest in Thailand.</title>
        <authorList>
            <person name="Charoenyingcharoen P."/>
            <person name="Yukphan P."/>
        </authorList>
    </citation>
    <scope>NUCLEOTIDE SEQUENCE [LARGE SCALE GENOMIC DNA]</scope>
    <source>
        <strain evidence="1 2">B5-SW-15</strain>
    </source>
</reference>
<organism evidence="1 2">
    <name type="scientific">Donghicola mangrovi</name>
    <dbReference type="NCBI Taxonomy" id="2729614"/>
    <lineage>
        <taxon>Bacteria</taxon>
        <taxon>Pseudomonadati</taxon>
        <taxon>Pseudomonadota</taxon>
        <taxon>Alphaproteobacteria</taxon>
        <taxon>Rhodobacterales</taxon>
        <taxon>Roseobacteraceae</taxon>
        <taxon>Donghicola</taxon>
    </lineage>
</organism>
<dbReference type="RefSeq" id="WP_177156391.1">
    <property type="nucleotide sequence ID" value="NZ_JABCJE010000001.1"/>
</dbReference>